<gene>
    <name evidence="1" type="ORF">K488DRAFT_76776</name>
</gene>
<evidence type="ECO:0000313" key="2">
    <source>
        <dbReference type="Proteomes" id="UP000814128"/>
    </source>
</evidence>
<protein>
    <submittedName>
        <fullName evidence="1">Uncharacterized protein</fullName>
    </submittedName>
</protein>
<dbReference type="EMBL" id="MU273488">
    <property type="protein sequence ID" value="KAI0035214.1"/>
    <property type="molecule type" value="Genomic_DNA"/>
</dbReference>
<reference evidence="1" key="2">
    <citation type="journal article" date="2022" name="New Phytol.">
        <title>Evolutionary transition to the ectomycorrhizal habit in the genomes of a hyperdiverse lineage of mushroom-forming fungi.</title>
        <authorList>
            <person name="Looney B."/>
            <person name="Miyauchi S."/>
            <person name="Morin E."/>
            <person name="Drula E."/>
            <person name="Courty P.E."/>
            <person name="Kohler A."/>
            <person name="Kuo A."/>
            <person name="LaButti K."/>
            <person name="Pangilinan J."/>
            <person name="Lipzen A."/>
            <person name="Riley R."/>
            <person name="Andreopoulos W."/>
            <person name="He G."/>
            <person name="Johnson J."/>
            <person name="Nolan M."/>
            <person name="Tritt A."/>
            <person name="Barry K.W."/>
            <person name="Grigoriev I.V."/>
            <person name="Nagy L.G."/>
            <person name="Hibbett D."/>
            <person name="Henrissat B."/>
            <person name="Matheny P.B."/>
            <person name="Labbe J."/>
            <person name="Martin F.M."/>
        </authorList>
    </citation>
    <scope>NUCLEOTIDE SEQUENCE</scope>
    <source>
        <strain evidence="1">EC-137</strain>
    </source>
</reference>
<dbReference type="Proteomes" id="UP000814128">
    <property type="component" value="Unassembled WGS sequence"/>
</dbReference>
<accession>A0ACB8QTJ1</accession>
<name>A0ACB8QTJ1_9AGAM</name>
<sequence length="387" mass="45282">MTTSTAGLFALSFLLSVSAVGCVAYFTVGRLRRRRLPDFPALTGVPLPNPLPDFDITKARPRPYRPFRWVYHQHMSLKKMEPDYWLELESTYHERIAQRLKLYETEGSNVLAMLPGTEHACRELLEMVVQFLCTRYPKQFIYDECSGVLTNNILGTQSNIYEDHPLETLIRHVPEDFAFTLPDPKTGFYHCVAGVICSSVGWNLGEKVGKPLSEIHDVVPHYKEKMEFSMDRYFQKMPLDKPIQRGSWALEIQEPLYLQTTHKAWERRANPDPILTLDEVCIRVDWQTLRRLPRSRAIVFNFKALFTPIRRVRSEPYIPRLLLRILQDGDNKLLTYKGRHTNHVVLPALTEWAREQEEKGWVPKGWQERTLDEDPFFPGWEEAMKMY</sequence>
<evidence type="ECO:0000313" key="1">
    <source>
        <dbReference type="EMBL" id="KAI0035214.1"/>
    </source>
</evidence>
<organism evidence="1 2">
    <name type="scientific">Vararia minispora EC-137</name>
    <dbReference type="NCBI Taxonomy" id="1314806"/>
    <lineage>
        <taxon>Eukaryota</taxon>
        <taxon>Fungi</taxon>
        <taxon>Dikarya</taxon>
        <taxon>Basidiomycota</taxon>
        <taxon>Agaricomycotina</taxon>
        <taxon>Agaricomycetes</taxon>
        <taxon>Russulales</taxon>
        <taxon>Lachnocladiaceae</taxon>
        <taxon>Vararia</taxon>
    </lineage>
</organism>
<keyword evidence="2" id="KW-1185">Reference proteome</keyword>
<comment type="caution">
    <text evidence="1">The sequence shown here is derived from an EMBL/GenBank/DDBJ whole genome shotgun (WGS) entry which is preliminary data.</text>
</comment>
<proteinExistence type="predicted"/>
<reference evidence="1" key="1">
    <citation type="submission" date="2021-02" db="EMBL/GenBank/DDBJ databases">
        <authorList>
            <consortium name="DOE Joint Genome Institute"/>
            <person name="Ahrendt S."/>
            <person name="Looney B.P."/>
            <person name="Miyauchi S."/>
            <person name="Morin E."/>
            <person name="Drula E."/>
            <person name="Courty P.E."/>
            <person name="Chicoki N."/>
            <person name="Fauchery L."/>
            <person name="Kohler A."/>
            <person name="Kuo A."/>
            <person name="Labutti K."/>
            <person name="Pangilinan J."/>
            <person name="Lipzen A."/>
            <person name="Riley R."/>
            <person name="Andreopoulos W."/>
            <person name="He G."/>
            <person name="Johnson J."/>
            <person name="Barry K.W."/>
            <person name="Grigoriev I.V."/>
            <person name="Nagy L."/>
            <person name="Hibbett D."/>
            <person name="Henrissat B."/>
            <person name="Matheny P.B."/>
            <person name="Labbe J."/>
            <person name="Martin F."/>
        </authorList>
    </citation>
    <scope>NUCLEOTIDE SEQUENCE</scope>
    <source>
        <strain evidence="1">EC-137</strain>
    </source>
</reference>